<dbReference type="GO" id="GO:0005525">
    <property type="term" value="F:GTP binding"/>
    <property type="evidence" value="ECO:0007669"/>
    <property type="project" value="InterPro"/>
</dbReference>
<dbReference type="SUPFAM" id="SSF50447">
    <property type="entry name" value="Translation proteins"/>
    <property type="match status" value="1"/>
</dbReference>
<feature type="domain" description="Translation elongation factor EFTu-like" evidence="1">
    <location>
        <begin position="28"/>
        <end position="76"/>
    </location>
</feature>
<comment type="caution">
    <text evidence="2">The sequence shown here is derived from an EMBL/GenBank/DDBJ whole genome shotgun (WGS) entry which is preliminary data.</text>
</comment>
<dbReference type="Proteomes" id="UP000178632">
    <property type="component" value="Unassembled WGS sequence"/>
</dbReference>
<name>A0A1G2ITQ4_9BACT</name>
<evidence type="ECO:0000313" key="3">
    <source>
        <dbReference type="Proteomes" id="UP000178632"/>
    </source>
</evidence>
<proteinExistence type="predicted"/>
<evidence type="ECO:0000313" key="2">
    <source>
        <dbReference type="EMBL" id="OGZ77508.1"/>
    </source>
</evidence>
<evidence type="ECO:0000259" key="1">
    <source>
        <dbReference type="Pfam" id="PF03144"/>
    </source>
</evidence>
<dbReference type="AlphaFoldDB" id="A0A1G2ITQ4"/>
<protein>
    <recommendedName>
        <fullName evidence="1">Translation elongation factor EFTu-like domain-containing protein</fullName>
    </recommendedName>
</protein>
<dbReference type="InterPro" id="IPR009000">
    <property type="entry name" value="Transl_B-barrel_sf"/>
</dbReference>
<sequence length="88" mass="9801">MAKTKEAEKLVGKVTHFFSNIDVAVINLSGSLKEGDEIRIMGGENTDFNQTVDSMQVDHKEVKSAKKGDEVGLKVKEKVREGYNVYKI</sequence>
<dbReference type="InterPro" id="IPR004161">
    <property type="entry name" value="EFTu-like_2"/>
</dbReference>
<gene>
    <name evidence="2" type="ORF">A3G45_03160</name>
</gene>
<accession>A0A1G2ITQ4</accession>
<dbReference type="Pfam" id="PF03144">
    <property type="entry name" value="GTP_EFTU_D2"/>
    <property type="match status" value="1"/>
</dbReference>
<dbReference type="Gene3D" id="2.40.30.10">
    <property type="entry name" value="Translation factors"/>
    <property type="match status" value="1"/>
</dbReference>
<reference evidence="2 3" key="1">
    <citation type="journal article" date="2016" name="Nat. Commun.">
        <title>Thousands of microbial genomes shed light on interconnected biogeochemical processes in an aquifer system.</title>
        <authorList>
            <person name="Anantharaman K."/>
            <person name="Brown C.T."/>
            <person name="Hug L.A."/>
            <person name="Sharon I."/>
            <person name="Castelle C.J."/>
            <person name="Probst A.J."/>
            <person name="Thomas B.C."/>
            <person name="Singh A."/>
            <person name="Wilkins M.J."/>
            <person name="Karaoz U."/>
            <person name="Brodie E.L."/>
            <person name="Williams K.H."/>
            <person name="Hubbard S.S."/>
            <person name="Banfield J.F."/>
        </authorList>
    </citation>
    <scope>NUCLEOTIDE SEQUENCE [LARGE SCALE GENOMIC DNA]</scope>
</reference>
<organism evidence="2 3">
    <name type="scientific">Candidatus Staskawiczbacteria bacterium RIFCSPLOWO2_12_FULL_37_15</name>
    <dbReference type="NCBI Taxonomy" id="1802218"/>
    <lineage>
        <taxon>Bacteria</taxon>
        <taxon>Candidatus Staskawicziibacteriota</taxon>
    </lineage>
</organism>
<dbReference type="EMBL" id="MHPE01000006">
    <property type="protein sequence ID" value="OGZ77508.1"/>
    <property type="molecule type" value="Genomic_DNA"/>
</dbReference>